<evidence type="ECO:0000313" key="2">
    <source>
        <dbReference type="EMBL" id="NKY98569.1"/>
    </source>
</evidence>
<protein>
    <recommendedName>
        <fullName evidence="4">Type II toxin-antitoxin system HicA family toxin</fullName>
    </recommendedName>
</protein>
<reference evidence="2 3" key="1">
    <citation type="submission" date="2020-04" db="EMBL/GenBank/DDBJ databases">
        <title>MicrobeNet Type strains.</title>
        <authorList>
            <person name="Nicholson A.C."/>
        </authorList>
    </citation>
    <scope>NUCLEOTIDE SEQUENCE [LARGE SCALE GENOMIC DNA]</scope>
    <source>
        <strain evidence="2 3">ATCC 23612</strain>
    </source>
</reference>
<keyword evidence="3" id="KW-1185">Reference proteome</keyword>
<gene>
    <name evidence="2" type="ORF">HGB44_13000</name>
</gene>
<feature type="region of interest" description="Disordered" evidence="1">
    <location>
        <begin position="52"/>
        <end position="87"/>
    </location>
</feature>
<organism evidence="2 3">
    <name type="scientific">Nocardiopsis alborubida</name>
    <dbReference type="NCBI Taxonomy" id="146802"/>
    <lineage>
        <taxon>Bacteria</taxon>
        <taxon>Bacillati</taxon>
        <taxon>Actinomycetota</taxon>
        <taxon>Actinomycetes</taxon>
        <taxon>Streptosporangiales</taxon>
        <taxon>Nocardiopsidaceae</taxon>
        <taxon>Nocardiopsis</taxon>
    </lineage>
</organism>
<dbReference type="RefSeq" id="WP_061078216.1">
    <property type="nucleotide sequence ID" value="NZ_JAAXPG010000010.1"/>
</dbReference>
<proteinExistence type="predicted"/>
<evidence type="ECO:0000313" key="3">
    <source>
        <dbReference type="Proteomes" id="UP000553209"/>
    </source>
</evidence>
<sequence length="87" mass="9869">MTGRELGPGSHQDKELREILKDLCEQGWVLRQEGHWGRLYCDCGCTRIQVPGTPRNSGRAARRIRQEARRCPMPPDDPRRGAGGSRE</sequence>
<dbReference type="AlphaFoldDB" id="A0A7X6MDH5"/>
<evidence type="ECO:0008006" key="4">
    <source>
        <dbReference type="Google" id="ProtNLM"/>
    </source>
</evidence>
<dbReference type="EMBL" id="JAAXPG010000010">
    <property type="protein sequence ID" value="NKY98569.1"/>
    <property type="molecule type" value="Genomic_DNA"/>
</dbReference>
<feature type="compositionally biased region" description="Basic and acidic residues" evidence="1">
    <location>
        <begin position="64"/>
        <end position="87"/>
    </location>
</feature>
<comment type="caution">
    <text evidence="2">The sequence shown here is derived from an EMBL/GenBank/DDBJ whole genome shotgun (WGS) entry which is preliminary data.</text>
</comment>
<name>A0A7X6MDH5_9ACTN</name>
<evidence type="ECO:0000256" key="1">
    <source>
        <dbReference type="SAM" id="MobiDB-lite"/>
    </source>
</evidence>
<dbReference type="Proteomes" id="UP000553209">
    <property type="component" value="Unassembled WGS sequence"/>
</dbReference>
<accession>A0A7X6MDH5</accession>